<proteinExistence type="predicted"/>
<accession>A0A2Y8ZT60</accession>
<dbReference type="AlphaFoldDB" id="A0A2Y8ZT60"/>
<organism evidence="2 3">
    <name type="scientific">Branchiibius hedensis</name>
    <dbReference type="NCBI Taxonomy" id="672460"/>
    <lineage>
        <taxon>Bacteria</taxon>
        <taxon>Bacillati</taxon>
        <taxon>Actinomycetota</taxon>
        <taxon>Actinomycetes</taxon>
        <taxon>Micrococcales</taxon>
        <taxon>Dermacoccaceae</taxon>
        <taxon>Branchiibius</taxon>
    </lineage>
</organism>
<feature type="domain" description="N-acetyltransferase" evidence="1">
    <location>
        <begin position="146"/>
        <end position="294"/>
    </location>
</feature>
<gene>
    <name evidence="2" type="ORF">SAMN04489750_2947</name>
</gene>
<dbReference type="Gene3D" id="3.40.630.30">
    <property type="match status" value="1"/>
</dbReference>
<dbReference type="OrthoDB" id="3174529at2"/>
<dbReference type="Proteomes" id="UP000250028">
    <property type="component" value="Unassembled WGS sequence"/>
</dbReference>
<dbReference type="InterPro" id="IPR013653">
    <property type="entry name" value="GCN5-like_dom"/>
</dbReference>
<reference evidence="3" key="1">
    <citation type="submission" date="2016-10" db="EMBL/GenBank/DDBJ databases">
        <authorList>
            <person name="Varghese N."/>
            <person name="Submissions S."/>
        </authorList>
    </citation>
    <scope>NUCLEOTIDE SEQUENCE [LARGE SCALE GENOMIC DNA]</scope>
    <source>
        <strain evidence="3">DSM 22951</strain>
    </source>
</reference>
<dbReference type="PROSITE" id="PS51186">
    <property type="entry name" value="GNAT"/>
    <property type="match status" value="1"/>
</dbReference>
<dbReference type="InterPro" id="IPR000182">
    <property type="entry name" value="GNAT_dom"/>
</dbReference>
<keyword evidence="3" id="KW-1185">Reference proteome</keyword>
<protein>
    <submittedName>
        <fullName evidence="2">FR47-like protein</fullName>
    </submittedName>
</protein>
<evidence type="ECO:0000313" key="2">
    <source>
        <dbReference type="EMBL" id="SSA35581.1"/>
    </source>
</evidence>
<evidence type="ECO:0000313" key="3">
    <source>
        <dbReference type="Proteomes" id="UP000250028"/>
    </source>
</evidence>
<sequence length="294" mass="31209">MQVDFFTDATDFLAVAGDYLAADPVRLSVLATNAERGAMLPPEPVDWPRWYAVVRDGASIVGVAMRTHPAGEHSVWLGGQPQAAVSALVAALLARGETALAANGELPAVQQFADAMASAIGAVAVQDVPTRLWELTTVKWPQQPAGSLREATTDDVDRLLPLLAGFMAQAAEQAARPLHPGETFVATAQEVREQLQVGRRYLLWEVDGQIVHLTGINVPAFGSARIGPVLTPKPFRGKGYAAWVVATAGQQILDAGLRACLYTDVTNPVSNGVYARIGFEALADSAEYSLVTTP</sequence>
<dbReference type="Pfam" id="PF08445">
    <property type="entry name" value="FR47"/>
    <property type="match status" value="1"/>
</dbReference>
<evidence type="ECO:0000259" key="1">
    <source>
        <dbReference type="PROSITE" id="PS51186"/>
    </source>
</evidence>
<name>A0A2Y8ZT60_9MICO</name>
<dbReference type="InterPro" id="IPR016181">
    <property type="entry name" value="Acyl_CoA_acyltransferase"/>
</dbReference>
<dbReference type="RefSeq" id="WP_109686954.1">
    <property type="nucleotide sequence ID" value="NZ_QGDN01000001.1"/>
</dbReference>
<dbReference type="SUPFAM" id="SSF55729">
    <property type="entry name" value="Acyl-CoA N-acyltransferases (Nat)"/>
    <property type="match status" value="1"/>
</dbReference>
<dbReference type="GO" id="GO:0016747">
    <property type="term" value="F:acyltransferase activity, transferring groups other than amino-acyl groups"/>
    <property type="evidence" value="ECO:0007669"/>
    <property type="project" value="InterPro"/>
</dbReference>
<dbReference type="EMBL" id="UESZ01000001">
    <property type="protein sequence ID" value="SSA35581.1"/>
    <property type="molecule type" value="Genomic_DNA"/>
</dbReference>